<accession>A0AB35MZ66</accession>
<dbReference type="InterPro" id="IPR026866">
    <property type="entry name" value="CR006_AAA"/>
</dbReference>
<name>A0AB35MZ66_VIBSP</name>
<dbReference type="PANTHER" id="PTHR32182:SF22">
    <property type="entry name" value="ATP-DEPENDENT ENDONUCLEASE, OLD FAMILY-RELATED"/>
    <property type="match status" value="1"/>
</dbReference>
<dbReference type="GO" id="GO:0000731">
    <property type="term" value="P:DNA synthesis involved in DNA repair"/>
    <property type="evidence" value="ECO:0007669"/>
    <property type="project" value="TreeGrafter"/>
</dbReference>
<comment type="caution">
    <text evidence="2">The sequence shown here is derived from an EMBL/GenBank/DDBJ whole genome shotgun (WGS) entry which is preliminary data.</text>
</comment>
<dbReference type="RefSeq" id="WP_102495785.1">
    <property type="nucleotide sequence ID" value="NZ_CAWNUI010000043.1"/>
</dbReference>
<evidence type="ECO:0000313" key="3">
    <source>
        <dbReference type="Proteomes" id="UP001177935"/>
    </source>
</evidence>
<feature type="domain" description="Protein CR006 P-loop" evidence="1">
    <location>
        <begin position="380"/>
        <end position="696"/>
    </location>
</feature>
<dbReference type="SUPFAM" id="SSF52540">
    <property type="entry name" value="P-loop containing nucleoside triphosphate hydrolases"/>
    <property type="match status" value="1"/>
</dbReference>
<dbReference type="InterPro" id="IPR027417">
    <property type="entry name" value="P-loop_NTPase"/>
</dbReference>
<reference evidence="2" key="1">
    <citation type="submission" date="2023-07" db="EMBL/GenBank/DDBJ databases">
        <title>Genome content predicts the carbon catabolic preferences of heterotrophic bacteria.</title>
        <authorList>
            <person name="Gralka M."/>
        </authorList>
    </citation>
    <scope>NUCLEOTIDE SEQUENCE</scope>
    <source>
        <strain evidence="2">6E02</strain>
    </source>
</reference>
<evidence type="ECO:0000313" key="2">
    <source>
        <dbReference type="EMBL" id="MDP2501402.1"/>
    </source>
</evidence>
<dbReference type="AlphaFoldDB" id="A0AB35MZ66"/>
<dbReference type="EMBL" id="JAUYVL010000005">
    <property type="protein sequence ID" value="MDP2501402.1"/>
    <property type="molecule type" value="Genomic_DNA"/>
</dbReference>
<dbReference type="PANTHER" id="PTHR32182">
    <property type="entry name" value="DNA REPLICATION AND REPAIR PROTEIN RECF"/>
    <property type="match status" value="1"/>
</dbReference>
<dbReference type="Pfam" id="PF13166">
    <property type="entry name" value="AAA_13"/>
    <property type="match status" value="1"/>
</dbReference>
<protein>
    <submittedName>
        <fullName evidence="2">AAA family ATPase</fullName>
    </submittedName>
</protein>
<dbReference type="GO" id="GO:0006302">
    <property type="term" value="P:double-strand break repair"/>
    <property type="evidence" value="ECO:0007669"/>
    <property type="project" value="TreeGrafter"/>
</dbReference>
<dbReference type="Gene3D" id="3.40.50.300">
    <property type="entry name" value="P-loop containing nucleotide triphosphate hydrolases"/>
    <property type="match status" value="2"/>
</dbReference>
<evidence type="ECO:0000259" key="1">
    <source>
        <dbReference type="Pfam" id="PF13166"/>
    </source>
</evidence>
<organism evidence="2 3">
    <name type="scientific">Vibrio splendidus</name>
    <dbReference type="NCBI Taxonomy" id="29497"/>
    <lineage>
        <taxon>Bacteria</taxon>
        <taxon>Pseudomonadati</taxon>
        <taxon>Pseudomonadota</taxon>
        <taxon>Gammaproteobacteria</taxon>
        <taxon>Vibrionales</taxon>
        <taxon>Vibrionaceae</taxon>
        <taxon>Vibrio</taxon>
    </lineage>
</organism>
<proteinExistence type="predicted"/>
<sequence>MTQIAKVVTWVNSAKKPLWWRQVIRRVMEQGELQQQDLQLIYQIAKMEFGLLPKTPEFNNYVKPVSVTGFETEAAPVTLASLGNVKNVSSLIENVTLNFPIEGLTAVYGDNGAGKSSYAKILKSACLTRGDVPVVTTNAFNPSAVPSQATLGLSVGGAAIVENIWTNGGEPSPELKSIRIFDSHSASNYISKTDSVEYKPAEIKLLNELSGACLFVKDELTREIVPFSTAYKIPDLNPLSKVSTFCNSLATATEATLHAQCGDEGELPEIDRLKKEVSELSGKTPAQVKAFYATKLKHREPLLDFLNNLCSKLGDVNVAKIGVLYDDKSTKLKVAEQVRQSTLNGLPIESIGNDAWKEMWNHAQNFIIGNDKTFPPVENEYCPTCLQSIGRQAAERMARFNDYITNQSQVDADKAINTLTVQMNIITQLSFDLKPYSGVFEELRQSTPDAIEQFNICIQQLFDRKNNLTSASPIFTHPALDMRFVHRLSQQVEAIKAKMNGVVDDGTLAQTIKFSQDRLIELEDRQKLSAHKDNIIIEINRIKTFGCFNSVLATTNLSLITRFISELAKTGSLGVINAAFTKELVALNFKSFDVETKTQGSAGQQKLTLQISRNASKIGHIASEGEQKCIALAGFMAELTIDNRKSAIIFDDPVNSLDHKWRRKFAKRIADEAQHRQVIVLTHDLPFLMMLSEESSNPINIQSITRRGKLSGFPQERPPWDTLKTVDRIGQLKKLEVDLRRYTKRDDFIEDIYSRDAKHIYGKMRETWERLVEEWLIRNVVQRFSRAVQTQNIRYIVDSTTEDVATISAGMEKCSTYFEGHDTATGLGVTEMPDIDELLGDINALDAYFKVLKKRRQ</sequence>
<gene>
    <name evidence="2" type="ORF">Q8W42_11855</name>
</gene>
<dbReference type="Proteomes" id="UP001177935">
    <property type="component" value="Unassembled WGS sequence"/>
</dbReference>